<dbReference type="NCBIfam" id="NF008036">
    <property type="entry name" value="PRK10768.1"/>
    <property type="match status" value="1"/>
</dbReference>
<dbReference type="GO" id="GO:0005829">
    <property type="term" value="C:cytosol"/>
    <property type="evidence" value="ECO:0007669"/>
    <property type="project" value="TreeGrafter"/>
</dbReference>
<reference evidence="5 8" key="1">
    <citation type="submission" date="2018-01" db="EMBL/GenBank/DDBJ databases">
        <title>Complete genome sequence of Staphylococcus Scheliferi isolated from human.</title>
        <authorList>
            <person name="Abouelkhair M.A."/>
            <person name="Bemis D.A."/>
            <person name="Kania S.A."/>
        </authorList>
    </citation>
    <scope>NUCLEOTIDE SEQUENCE [LARGE SCALE GENOMIC DNA]</scope>
    <source>
        <strain evidence="5 8">ATCC 43808</strain>
    </source>
</reference>
<dbReference type="Proteomes" id="UP000572988">
    <property type="component" value="Unassembled WGS sequence"/>
</dbReference>
<dbReference type="EMBL" id="UHEF01000001">
    <property type="protein sequence ID" value="SUM89612.1"/>
    <property type="molecule type" value="Genomic_DNA"/>
</dbReference>
<dbReference type="RefSeq" id="WP_016424722.1">
    <property type="nucleotide sequence ID" value="NZ_CABKRV010000001.1"/>
</dbReference>
<dbReference type="Gene3D" id="3.90.245.10">
    <property type="entry name" value="Ribonucleoside hydrolase-like"/>
    <property type="match status" value="1"/>
</dbReference>
<evidence type="ECO:0000313" key="5">
    <source>
        <dbReference type="EMBL" id="NHA34701.1"/>
    </source>
</evidence>
<dbReference type="Pfam" id="PF01156">
    <property type="entry name" value="IU_nuc_hydro"/>
    <property type="match status" value="1"/>
</dbReference>
<evidence type="ECO:0000256" key="2">
    <source>
        <dbReference type="ARBA" id="ARBA00023295"/>
    </source>
</evidence>
<keyword evidence="8" id="KW-1185">Reference proteome</keyword>
<dbReference type="InterPro" id="IPR001910">
    <property type="entry name" value="Inosine/uridine_hydrolase_dom"/>
</dbReference>
<proteinExistence type="predicted"/>
<evidence type="ECO:0000256" key="1">
    <source>
        <dbReference type="ARBA" id="ARBA00022801"/>
    </source>
</evidence>
<dbReference type="GO" id="GO:0008477">
    <property type="term" value="F:purine nucleosidase activity"/>
    <property type="evidence" value="ECO:0007669"/>
    <property type="project" value="TreeGrafter"/>
</dbReference>
<gene>
    <name evidence="6" type="primary">rihC</name>
    <name evidence="5" type="ORF">C1O36_09300</name>
    <name evidence="6" type="ORF">NCTC12218_01873</name>
</gene>
<dbReference type="AlphaFoldDB" id="A0A7Z7VXR2"/>
<feature type="domain" description="Inosine/uridine-preferring nucleoside hydrolase" evidence="3">
    <location>
        <begin position="5"/>
        <end position="290"/>
    </location>
</feature>
<evidence type="ECO:0000313" key="6">
    <source>
        <dbReference type="EMBL" id="SUM89612.1"/>
    </source>
</evidence>
<organism evidence="6">
    <name type="scientific">Staphylococcus schleiferi</name>
    <dbReference type="NCBI Taxonomy" id="1295"/>
    <lineage>
        <taxon>Bacteria</taxon>
        <taxon>Bacillati</taxon>
        <taxon>Bacillota</taxon>
        <taxon>Bacilli</taxon>
        <taxon>Bacillales</taxon>
        <taxon>Staphylococcaceae</taxon>
        <taxon>Staphylococcus</taxon>
    </lineage>
</organism>
<keyword evidence="1 6" id="KW-0378">Hydrolase</keyword>
<dbReference type="SUPFAM" id="SSF53590">
    <property type="entry name" value="Nucleoside hydrolase"/>
    <property type="match status" value="1"/>
</dbReference>
<evidence type="ECO:0000313" key="4">
    <source>
        <dbReference type="EMBL" id="CAD7360206.1"/>
    </source>
</evidence>
<dbReference type="PANTHER" id="PTHR12304:SF15">
    <property type="entry name" value="NON-SPECIFIC RIBONUCLEOSIDE HYDROLASE RIHC"/>
    <property type="match status" value="1"/>
</dbReference>
<name>A0A7Z7VXR2_STASC</name>
<dbReference type="InterPro" id="IPR036452">
    <property type="entry name" value="Ribo_hydro-like"/>
</dbReference>
<dbReference type="Proteomes" id="UP000264146">
    <property type="component" value="Chromosome"/>
</dbReference>
<reference evidence="4 7" key="3">
    <citation type="submission" date="2020-11" db="EMBL/GenBank/DDBJ databases">
        <authorList>
            <consortium name="Pathogen Informatics"/>
        </authorList>
    </citation>
    <scope>NUCLEOTIDE SEQUENCE [LARGE SCALE GENOMIC DNA]</scope>
    <source>
        <strain evidence="4 7">NCTC12218</strain>
    </source>
</reference>
<accession>A0A7Z7VXR2</accession>
<dbReference type="EMBL" id="LR962863">
    <property type="protein sequence ID" value="CAD7360206.1"/>
    <property type="molecule type" value="Genomic_DNA"/>
</dbReference>
<evidence type="ECO:0000259" key="3">
    <source>
        <dbReference type="Pfam" id="PF01156"/>
    </source>
</evidence>
<sequence length="301" mass="33377">MPIPIIIDTDPGIDDAAAISFALHHPEIDVKLINTVHGNVSIDKTTRNALTLVEYFNKDVPVSRGQAVPLIQPPIYAEHVHGETGMDGFEFPPLTRTVKSDNGVEAMKSVIVESHSPITLVPIGPLTNIALLLKHHPDIKHQIKEIVLMGGSASRGNVTVAAEFNIYADPEAAQIVFDSGVPITVIGLDVVRTTNLPLEKLPKIQNTNQTGAMLVELFRHYRGENFQQGLNVYDAYTIMYLIHPNLFTLRPAHVDVELKGEHTRGMTIMDFQHSQPNAQIVMQIQYEDFLDSFFSLLSYCP</sequence>
<protein>
    <submittedName>
        <fullName evidence="6">Inosine-uridine preferring nucleoside hydrolase</fullName>
        <ecNumber evidence="6">3.2.-.-</ecNumber>
    </submittedName>
    <submittedName>
        <fullName evidence="5">Ribonucleoside hydrolase RihC</fullName>
    </submittedName>
</protein>
<dbReference type="GO" id="GO:0006152">
    <property type="term" value="P:purine nucleoside catabolic process"/>
    <property type="evidence" value="ECO:0007669"/>
    <property type="project" value="TreeGrafter"/>
</dbReference>
<dbReference type="InterPro" id="IPR023186">
    <property type="entry name" value="IUNH"/>
</dbReference>
<dbReference type="PANTHER" id="PTHR12304">
    <property type="entry name" value="INOSINE-URIDINE PREFERRING NUCLEOSIDE HYDROLASE"/>
    <property type="match status" value="1"/>
</dbReference>
<dbReference type="CDD" id="cd02651">
    <property type="entry name" value="nuc_hydro_IU_UC_XIUA"/>
    <property type="match status" value="1"/>
</dbReference>
<dbReference type="EMBL" id="POVK01000032">
    <property type="protein sequence ID" value="NHA34701.1"/>
    <property type="molecule type" value="Genomic_DNA"/>
</dbReference>
<reference evidence="6" key="2">
    <citation type="submission" date="2018-06" db="EMBL/GenBank/DDBJ databases">
        <authorList>
            <consortium name="Pathogen Informatics"/>
            <person name="Doyle S."/>
        </authorList>
    </citation>
    <scope>NUCLEOTIDE SEQUENCE [LARGE SCALE GENOMIC DNA]</scope>
    <source>
        <strain evidence="6">NCTC12218</strain>
    </source>
</reference>
<keyword evidence="2 6" id="KW-0326">Glycosidase</keyword>
<dbReference type="EC" id="3.2.-.-" evidence="6"/>
<evidence type="ECO:0000313" key="8">
    <source>
        <dbReference type="Proteomes" id="UP000572988"/>
    </source>
</evidence>
<evidence type="ECO:0000313" key="7">
    <source>
        <dbReference type="Proteomes" id="UP000264146"/>
    </source>
</evidence>